<dbReference type="InterPro" id="IPR057541">
    <property type="entry name" value="PACS1/2_N"/>
</dbReference>
<organism evidence="6 7">
    <name type="scientific">Parastrongyloides trichosuri</name>
    <name type="common">Possum-specific nematode worm</name>
    <dbReference type="NCBI Taxonomy" id="131310"/>
    <lineage>
        <taxon>Eukaryota</taxon>
        <taxon>Metazoa</taxon>
        <taxon>Ecdysozoa</taxon>
        <taxon>Nematoda</taxon>
        <taxon>Chromadorea</taxon>
        <taxon>Rhabditida</taxon>
        <taxon>Tylenchina</taxon>
        <taxon>Panagrolaimomorpha</taxon>
        <taxon>Strongyloidoidea</taxon>
        <taxon>Strongyloididae</taxon>
        <taxon>Parastrongyloides</taxon>
    </lineage>
</organism>
<dbReference type="GO" id="GO:0072659">
    <property type="term" value="P:protein localization to plasma membrane"/>
    <property type="evidence" value="ECO:0007669"/>
    <property type="project" value="TreeGrafter"/>
</dbReference>
<sequence length="881" mass="100242">MVDTPLCSSQFQMRMFANWESDRSSSSTVQRVLILSINRLTLNSLSADISNPLVITFKLRSGKRSLRTNDINVSFGQTQGDKIIIDLDLSVTIQYPHFLKKANTLLILIQRRKKYGKRKIPGFKNIAVGKLNLTDVLQHGCLREITLWLMNDYNKSESLNYESLTPFGILNITNCYSQAASSEYNEKSKVDELGVLSEEDDDQDSSQEDTNIRDDYLRNSLYHTIHSRRTKHSRQMSSTKKLNQKNLKQKFVSLMKKLKNTDVGEPEKEGSIVMARTAQELEEWFEELENLSDSGPEFDNDRVSIISNPRPKLQPFFGNSSNIDIYPVLDNFRPNGSEESVETDEPETSSDHENGNESLTESSFRRCAINQGRETTPKSNINFNVNKPRSTHAISLDLTDKGNTETILRSSTLHSIGGQRKNTNQISTQPYNPISYLNPQSSQLCVSGRKQETHFNEILSDTLKLDETSLTSLRNVWLICTQDTPSLQNLYNSTNQLKILDCFSFLDTKAAIHGIISKIQKFCNTNSCEPDETLIGVCGSDKHISNIVRAYIDSMQNKTSINWTNYLRFVIVAPQFSTVGRLLCSMNTDFLNLVDNFWNNLTSNKIKEVEDIMSILLNSNNGTKTSRDSPNSSSGEGINIRRSNLPLGEVMLQYSSNDSTMDSRQLFIPFILQVSVGDIDNISTFGKANSLENNEKIYPKYSSPGNLNNLYRNAYSPPHSPSSVKSDVKELQIDYWTITPSAAREAQASCDNYAFDRNIQPRKDISLNSEKATMKTNFKYLRIYRDLLSQFLTFQFVKEKKKDNVLQKFARIKGHKNDLNLYQNFVTSSITRLICHTKHSDFEVVIDGNAYTPIRFFQISSQWQTHVKFFPIAFSTNSNTI</sequence>
<dbReference type="PANTHER" id="PTHR13280:SF17">
    <property type="entry name" value="KRUEPPEL TARGET AT 95D, ISOFORM A"/>
    <property type="match status" value="1"/>
</dbReference>
<feature type="compositionally biased region" description="Polar residues" evidence="3">
    <location>
        <begin position="620"/>
        <end position="636"/>
    </location>
</feature>
<dbReference type="Pfam" id="PF10254">
    <property type="entry name" value="Pacs-1"/>
    <property type="match status" value="1"/>
</dbReference>
<dbReference type="Proteomes" id="UP000038045">
    <property type="component" value="Unplaced"/>
</dbReference>
<dbReference type="AlphaFoldDB" id="A0A0N4ZTE7"/>
<evidence type="ECO:0000256" key="1">
    <source>
        <dbReference type="ARBA" id="ARBA00008590"/>
    </source>
</evidence>
<name>A0A0N4ZTE7_PARTI</name>
<comment type="similarity">
    <text evidence="1">Belongs to the PACS family.</text>
</comment>
<evidence type="ECO:0000313" key="7">
    <source>
        <dbReference type="WBParaSite" id="PTRK_0001177600.1"/>
    </source>
</evidence>
<dbReference type="InterPro" id="IPR019381">
    <property type="entry name" value="PACS1/2_C"/>
</dbReference>
<evidence type="ECO:0000256" key="3">
    <source>
        <dbReference type="SAM" id="MobiDB-lite"/>
    </source>
</evidence>
<dbReference type="WBParaSite" id="PTRK_0001177600.1">
    <property type="protein sequence ID" value="PTRK_0001177600.1"/>
    <property type="gene ID" value="PTRK_0001177600"/>
</dbReference>
<evidence type="ECO:0000259" key="5">
    <source>
        <dbReference type="Pfam" id="PF25332"/>
    </source>
</evidence>
<evidence type="ECO:0000313" key="6">
    <source>
        <dbReference type="Proteomes" id="UP000038045"/>
    </source>
</evidence>
<evidence type="ECO:0000256" key="2">
    <source>
        <dbReference type="ARBA" id="ARBA00022553"/>
    </source>
</evidence>
<protein>
    <submittedName>
        <fullName evidence="7">C2 NT-type domain-containing protein</fullName>
    </submittedName>
</protein>
<feature type="domain" description="Phosphofurin acidic cluster sorting protein 1/2 N-terminal C2" evidence="5">
    <location>
        <begin position="12"/>
        <end position="180"/>
    </location>
</feature>
<feature type="region of interest" description="Disordered" evidence="3">
    <location>
        <begin position="330"/>
        <end position="363"/>
    </location>
</feature>
<dbReference type="PANTHER" id="PTHR13280">
    <property type="entry name" value="PHOSPHOFURIN ACIDIC CLUSTER SORTING PROTEIN"/>
    <property type="match status" value="1"/>
</dbReference>
<keyword evidence="2" id="KW-0597">Phosphoprotein</keyword>
<reference evidence="7" key="1">
    <citation type="submission" date="2017-02" db="UniProtKB">
        <authorList>
            <consortium name="WormBaseParasite"/>
        </authorList>
    </citation>
    <scope>IDENTIFICATION</scope>
</reference>
<feature type="domain" description="Phosphofurin acidic cluster sorting protein 1/2 C-terminal" evidence="4">
    <location>
        <begin position="476"/>
        <end position="876"/>
    </location>
</feature>
<feature type="region of interest" description="Disordered" evidence="3">
    <location>
        <begin position="620"/>
        <end position="640"/>
    </location>
</feature>
<proteinExistence type="inferred from homology"/>
<feature type="compositionally biased region" description="Acidic residues" evidence="3">
    <location>
        <begin position="339"/>
        <end position="348"/>
    </location>
</feature>
<evidence type="ECO:0000259" key="4">
    <source>
        <dbReference type="Pfam" id="PF10254"/>
    </source>
</evidence>
<keyword evidence="6" id="KW-1185">Reference proteome</keyword>
<dbReference type="STRING" id="131310.A0A0N4ZTE7"/>
<dbReference type="Pfam" id="PF25332">
    <property type="entry name" value="C2_PACS_N"/>
    <property type="match status" value="1"/>
</dbReference>
<accession>A0A0N4ZTE7</accession>